<dbReference type="EMBL" id="SMKQ01000118">
    <property type="protein sequence ID" value="TDD43008.1"/>
    <property type="molecule type" value="Genomic_DNA"/>
</dbReference>
<keyword evidence="9" id="KW-1133">Transmembrane helix</keyword>
<accession>A0A4R4YE48</accession>
<dbReference type="OrthoDB" id="227596at2"/>
<dbReference type="GO" id="GO:0016020">
    <property type="term" value="C:membrane"/>
    <property type="evidence" value="ECO:0007669"/>
    <property type="project" value="InterPro"/>
</dbReference>
<feature type="domain" description="Signal transduction histidine kinase subgroup 3 dimerisation and phosphoacceptor" evidence="10">
    <location>
        <begin position="197"/>
        <end position="263"/>
    </location>
</feature>
<feature type="transmembrane region" description="Helical" evidence="9">
    <location>
        <begin position="123"/>
        <end position="142"/>
    </location>
</feature>
<feature type="transmembrane region" description="Helical" evidence="9">
    <location>
        <begin position="63"/>
        <end position="81"/>
    </location>
</feature>
<evidence type="ECO:0000256" key="2">
    <source>
        <dbReference type="ARBA" id="ARBA00012438"/>
    </source>
</evidence>
<evidence type="ECO:0000313" key="11">
    <source>
        <dbReference type="EMBL" id="TDD43008.1"/>
    </source>
</evidence>
<dbReference type="EC" id="2.7.13.3" evidence="2"/>
<comment type="caution">
    <text evidence="11">The sequence shown here is derived from an EMBL/GenBank/DDBJ whole genome shotgun (WGS) entry which is preliminary data.</text>
</comment>
<evidence type="ECO:0000256" key="9">
    <source>
        <dbReference type="SAM" id="Phobius"/>
    </source>
</evidence>
<dbReference type="Pfam" id="PF07730">
    <property type="entry name" value="HisKA_3"/>
    <property type="match status" value="1"/>
</dbReference>
<protein>
    <recommendedName>
        <fullName evidence="2">histidine kinase</fullName>
        <ecNumber evidence="2">2.7.13.3</ecNumber>
    </recommendedName>
</protein>
<dbReference type="CDD" id="cd16917">
    <property type="entry name" value="HATPase_UhpB-NarQ-NarX-like"/>
    <property type="match status" value="1"/>
</dbReference>
<comment type="catalytic activity">
    <reaction evidence="1">
        <text>ATP + protein L-histidine = ADP + protein N-phospho-L-histidine.</text>
        <dbReference type="EC" id="2.7.13.3"/>
    </reaction>
</comment>
<keyword evidence="12" id="KW-1185">Reference proteome</keyword>
<feature type="transmembrane region" description="Helical" evidence="9">
    <location>
        <begin position="87"/>
        <end position="111"/>
    </location>
</feature>
<gene>
    <name evidence="11" type="ORF">E1286_29675</name>
</gene>
<keyword evidence="9" id="KW-0472">Membrane</keyword>
<dbReference type="Gene3D" id="1.20.5.1930">
    <property type="match status" value="1"/>
</dbReference>
<dbReference type="InterPro" id="IPR011712">
    <property type="entry name" value="Sig_transdc_His_kin_sub3_dim/P"/>
</dbReference>
<keyword evidence="7" id="KW-0067">ATP-binding</keyword>
<feature type="transmembrane region" description="Helical" evidence="9">
    <location>
        <begin position="31"/>
        <end position="51"/>
    </location>
</feature>
<evidence type="ECO:0000256" key="1">
    <source>
        <dbReference type="ARBA" id="ARBA00000085"/>
    </source>
</evidence>
<dbReference type="Gene3D" id="3.30.565.10">
    <property type="entry name" value="Histidine kinase-like ATPase, C-terminal domain"/>
    <property type="match status" value="1"/>
</dbReference>
<evidence type="ECO:0000259" key="10">
    <source>
        <dbReference type="Pfam" id="PF07730"/>
    </source>
</evidence>
<dbReference type="InterPro" id="IPR050482">
    <property type="entry name" value="Sensor_HK_TwoCompSys"/>
</dbReference>
<evidence type="ECO:0000256" key="6">
    <source>
        <dbReference type="ARBA" id="ARBA00022777"/>
    </source>
</evidence>
<evidence type="ECO:0000313" key="12">
    <source>
        <dbReference type="Proteomes" id="UP000295302"/>
    </source>
</evidence>
<dbReference type="GO" id="GO:0005524">
    <property type="term" value="F:ATP binding"/>
    <property type="evidence" value="ECO:0007669"/>
    <property type="project" value="UniProtKB-KW"/>
</dbReference>
<keyword evidence="9" id="KW-0812">Transmembrane</keyword>
<sequence length="397" mass="42803">MHDHPDPRSVPSHPAIGEGGRRWVQERLGSVLRYLFAALPLSLACVALITFSGRVPGIDEGLPGLLADLGLGAAGIALLPWRRRRPWLVALATVAPVAFSSTVVGPALVAIASLATHRRWRQVAPVAAVFWLFLVASAWWHISPQAAVLYGVVGAALLGAAIVSGLYVGGRRDWEAAWRAAEAEAQGQRVEQAKLQERLQIAQEMHDVLAHRLSLLAMFAGGLAYRENLSTEQTREAALAVQENAHQSLNELRAVLGTLRREDERGLEAPQPTLAHLESLFDEVRAAGQRVEVDDTVKAREELPAQTGRHAYRIVQEALTNARKHAPGRPVRAELDGRPGGGLLIRVSNPAPPHAAGPGGRLGLVGLAERTRMAGGTLTHAVRDGRFVLEARLPWEA</sequence>
<feature type="transmembrane region" description="Helical" evidence="9">
    <location>
        <begin position="148"/>
        <end position="169"/>
    </location>
</feature>
<dbReference type="PANTHER" id="PTHR24421">
    <property type="entry name" value="NITRATE/NITRITE SENSOR PROTEIN NARX-RELATED"/>
    <property type="match status" value="1"/>
</dbReference>
<dbReference type="Proteomes" id="UP000295302">
    <property type="component" value="Unassembled WGS sequence"/>
</dbReference>
<keyword evidence="8" id="KW-0902">Two-component regulatory system</keyword>
<keyword evidence="3" id="KW-0597">Phosphoprotein</keyword>
<dbReference type="InterPro" id="IPR036890">
    <property type="entry name" value="HATPase_C_sf"/>
</dbReference>
<keyword evidence="6" id="KW-0418">Kinase</keyword>
<evidence type="ECO:0000256" key="5">
    <source>
        <dbReference type="ARBA" id="ARBA00022741"/>
    </source>
</evidence>
<evidence type="ECO:0000256" key="7">
    <source>
        <dbReference type="ARBA" id="ARBA00022840"/>
    </source>
</evidence>
<evidence type="ECO:0000256" key="4">
    <source>
        <dbReference type="ARBA" id="ARBA00022679"/>
    </source>
</evidence>
<proteinExistence type="predicted"/>
<dbReference type="AlphaFoldDB" id="A0A4R4YE48"/>
<dbReference type="PANTHER" id="PTHR24421:SF10">
    <property type="entry name" value="NITRATE_NITRITE SENSOR PROTEIN NARQ"/>
    <property type="match status" value="1"/>
</dbReference>
<evidence type="ECO:0000256" key="8">
    <source>
        <dbReference type="ARBA" id="ARBA00023012"/>
    </source>
</evidence>
<keyword evidence="4" id="KW-0808">Transferase</keyword>
<reference evidence="11 12" key="1">
    <citation type="submission" date="2019-03" db="EMBL/GenBank/DDBJ databases">
        <title>Draft genome sequences of novel Actinobacteria.</title>
        <authorList>
            <person name="Sahin N."/>
            <person name="Ay H."/>
            <person name="Saygin H."/>
        </authorList>
    </citation>
    <scope>NUCLEOTIDE SEQUENCE [LARGE SCALE GENOMIC DNA]</scope>
    <source>
        <strain evidence="11 12">CH32</strain>
    </source>
</reference>
<dbReference type="RefSeq" id="WP_132617713.1">
    <property type="nucleotide sequence ID" value="NZ_SMKQ01000118.1"/>
</dbReference>
<name>A0A4R4YE48_9ACTN</name>
<dbReference type="GO" id="GO:0000155">
    <property type="term" value="F:phosphorelay sensor kinase activity"/>
    <property type="evidence" value="ECO:0007669"/>
    <property type="project" value="InterPro"/>
</dbReference>
<organism evidence="11 12">
    <name type="scientific">Nonomuraea terrae</name>
    <dbReference type="NCBI Taxonomy" id="2530383"/>
    <lineage>
        <taxon>Bacteria</taxon>
        <taxon>Bacillati</taxon>
        <taxon>Actinomycetota</taxon>
        <taxon>Actinomycetes</taxon>
        <taxon>Streptosporangiales</taxon>
        <taxon>Streptosporangiaceae</taxon>
        <taxon>Nonomuraea</taxon>
    </lineage>
</organism>
<keyword evidence="5" id="KW-0547">Nucleotide-binding</keyword>
<dbReference type="GO" id="GO:0046983">
    <property type="term" value="F:protein dimerization activity"/>
    <property type="evidence" value="ECO:0007669"/>
    <property type="project" value="InterPro"/>
</dbReference>
<evidence type="ECO:0000256" key="3">
    <source>
        <dbReference type="ARBA" id="ARBA00022553"/>
    </source>
</evidence>